<evidence type="ECO:0000313" key="2">
    <source>
        <dbReference type="EMBL" id="PWQ96588.1"/>
    </source>
</evidence>
<evidence type="ECO:0000313" key="3">
    <source>
        <dbReference type="Proteomes" id="UP000245539"/>
    </source>
</evidence>
<sequence length="54" mass="6009">MSGTFSGVMTGILIVVFLGIVFWAYSKRNKAAFDEMAQMPLNENAPEKKETSHD</sequence>
<gene>
    <name evidence="2" type="ORF">DKW60_12455</name>
</gene>
<dbReference type="InterPro" id="IPR008621">
    <property type="entry name" value="Cbb3-typ_cyt_oxidase_comp"/>
</dbReference>
<dbReference type="AlphaFoldDB" id="A0A317CDI0"/>
<organism evidence="2 3">
    <name type="scientific">Leucothrix pacifica</name>
    <dbReference type="NCBI Taxonomy" id="1247513"/>
    <lineage>
        <taxon>Bacteria</taxon>
        <taxon>Pseudomonadati</taxon>
        <taxon>Pseudomonadota</taxon>
        <taxon>Gammaproteobacteria</taxon>
        <taxon>Thiotrichales</taxon>
        <taxon>Thiotrichaceae</taxon>
        <taxon>Leucothrix</taxon>
    </lineage>
</organism>
<evidence type="ECO:0000256" key="1">
    <source>
        <dbReference type="SAM" id="Phobius"/>
    </source>
</evidence>
<reference evidence="2 3" key="1">
    <citation type="submission" date="2018-05" db="EMBL/GenBank/DDBJ databases">
        <title>Leucothrix arctica sp. nov., isolated from Arctic seawater.</title>
        <authorList>
            <person name="Choi A."/>
            <person name="Baek K."/>
        </authorList>
    </citation>
    <scope>NUCLEOTIDE SEQUENCE [LARGE SCALE GENOMIC DNA]</scope>
    <source>
        <strain evidence="2 3">JCM 18388</strain>
    </source>
</reference>
<keyword evidence="1" id="KW-0812">Transmembrane</keyword>
<dbReference type="CDD" id="cd01324">
    <property type="entry name" value="cbb3_Oxidase_CcoQ"/>
    <property type="match status" value="1"/>
</dbReference>
<keyword evidence="1" id="KW-1133">Transmembrane helix</keyword>
<proteinExistence type="predicted"/>
<protein>
    <submittedName>
        <fullName evidence="2">CcoQ/FixQ family Cbb3-type cytochrome c oxidase assembly chaperone</fullName>
    </submittedName>
</protein>
<dbReference type="EMBL" id="QGKM01000036">
    <property type="protein sequence ID" value="PWQ96588.1"/>
    <property type="molecule type" value="Genomic_DNA"/>
</dbReference>
<comment type="caution">
    <text evidence="2">The sequence shown here is derived from an EMBL/GenBank/DDBJ whole genome shotgun (WGS) entry which is preliminary data.</text>
</comment>
<dbReference type="RefSeq" id="WP_109837979.1">
    <property type="nucleotide sequence ID" value="NZ_QGKM01000036.1"/>
</dbReference>
<accession>A0A317CDI0</accession>
<keyword evidence="1" id="KW-0472">Membrane</keyword>
<name>A0A317CDI0_9GAMM</name>
<dbReference type="Pfam" id="PF05545">
    <property type="entry name" value="FixQ"/>
    <property type="match status" value="1"/>
</dbReference>
<dbReference type="OrthoDB" id="6402501at2"/>
<dbReference type="Proteomes" id="UP000245539">
    <property type="component" value="Unassembled WGS sequence"/>
</dbReference>
<feature type="transmembrane region" description="Helical" evidence="1">
    <location>
        <begin position="6"/>
        <end position="26"/>
    </location>
</feature>
<keyword evidence="3" id="KW-1185">Reference proteome</keyword>